<dbReference type="Proteomes" id="UP000190092">
    <property type="component" value="Unassembled WGS sequence"/>
</dbReference>
<organism evidence="2 3">
    <name type="scientific">Enhydrobacter aerosaccus</name>
    <dbReference type="NCBI Taxonomy" id="225324"/>
    <lineage>
        <taxon>Bacteria</taxon>
        <taxon>Pseudomonadati</taxon>
        <taxon>Pseudomonadota</taxon>
        <taxon>Alphaproteobacteria</taxon>
        <taxon>Hyphomicrobiales</taxon>
        <taxon>Enhydrobacter</taxon>
    </lineage>
</organism>
<accession>A0A1T4S2H3</accession>
<name>A0A1T4S2H3_9HYPH</name>
<dbReference type="Pfam" id="PF13801">
    <property type="entry name" value="Metal_resist"/>
    <property type="match status" value="1"/>
</dbReference>
<protein>
    <submittedName>
        <fullName evidence="2">Protein refolding chaperone Spy/CpxP family</fullName>
    </submittedName>
</protein>
<gene>
    <name evidence="2" type="ORF">SAMN02745126_04301</name>
</gene>
<dbReference type="RefSeq" id="WP_085935971.1">
    <property type="nucleotide sequence ID" value="NZ_FUWJ01000006.1"/>
</dbReference>
<feature type="compositionally biased region" description="Pro residues" evidence="1">
    <location>
        <begin position="162"/>
        <end position="175"/>
    </location>
</feature>
<evidence type="ECO:0000256" key="1">
    <source>
        <dbReference type="SAM" id="MobiDB-lite"/>
    </source>
</evidence>
<evidence type="ECO:0000313" key="3">
    <source>
        <dbReference type="Proteomes" id="UP000190092"/>
    </source>
</evidence>
<dbReference type="EMBL" id="FUWJ01000006">
    <property type="protein sequence ID" value="SKA22276.1"/>
    <property type="molecule type" value="Genomic_DNA"/>
</dbReference>
<reference evidence="3" key="1">
    <citation type="submission" date="2017-02" db="EMBL/GenBank/DDBJ databases">
        <authorList>
            <person name="Varghese N."/>
            <person name="Submissions S."/>
        </authorList>
    </citation>
    <scope>NUCLEOTIDE SEQUENCE [LARGE SCALE GENOMIC DNA]</scope>
    <source>
        <strain evidence="3">ATCC 27094</strain>
    </source>
</reference>
<evidence type="ECO:0000313" key="2">
    <source>
        <dbReference type="EMBL" id="SKA22276.1"/>
    </source>
</evidence>
<proteinExistence type="predicted"/>
<dbReference type="Gene3D" id="1.20.120.1490">
    <property type="match status" value="1"/>
</dbReference>
<dbReference type="InterPro" id="IPR025961">
    <property type="entry name" value="Metal_resist"/>
</dbReference>
<sequence>MSSRLTQVLLGLSLLLNCFVLAGFVYRSWIEPPAVVQPGPRPAPGRSSPLEMLSQDVNLDASQRQALKETFDSYASARHERFLEIQSIRHAMADELRKPEFDMSQINGLVDQMTKLRAEQQKENLAAIAELANHLRPDQRDRLHTILADRYGGPPGWRGPNGTPPPPPGPARPSQ</sequence>
<dbReference type="OrthoDB" id="7376087at2"/>
<keyword evidence="3" id="KW-1185">Reference proteome</keyword>
<dbReference type="STRING" id="225324.SAMN02745126_04301"/>
<dbReference type="AlphaFoldDB" id="A0A1T4S2H3"/>
<feature type="region of interest" description="Disordered" evidence="1">
    <location>
        <begin position="148"/>
        <end position="175"/>
    </location>
</feature>